<dbReference type="EMBL" id="CABVHY010000024">
    <property type="protein sequence ID" value="VVO24251.1"/>
    <property type="molecule type" value="Genomic_DNA"/>
</dbReference>
<dbReference type="Gene3D" id="3.90.1720.10">
    <property type="entry name" value="endopeptidase domain like (from Nostoc punctiforme)"/>
    <property type="match status" value="1"/>
</dbReference>
<dbReference type="Proteomes" id="UP000379480">
    <property type="component" value="Unassembled WGS sequence"/>
</dbReference>
<reference evidence="1 2" key="1">
    <citation type="submission" date="2019-09" db="EMBL/GenBank/DDBJ databases">
        <authorList>
            <person name="Chandra G."/>
            <person name="Truman W A."/>
        </authorList>
    </citation>
    <scope>NUCLEOTIDE SEQUENCE [LARGE SCALE GENOMIC DNA]</scope>
    <source>
        <strain evidence="1">PS723</strain>
    </source>
</reference>
<dbReference type="AlphaFoldDB" id="A0A5E7EBD3"/>
<dbReference type="OrthoDB" id="95478at2"/>
<sequence>MSVQLALRKDDERIGARFIQWWSGSPYSHCELVVSGVCYSSSIMDKGVRAKVIELEPEKWDVIDLPWADAGTVLKYFAKTDGFSYGWFSMIFSQLFNRNQTDGDSQFCSEWCAAAVGIPNPSIHSPKTLADACRYMERFDVVTA</sequence>
<dbReference type="RefSeq" id="WP_150805775.1">
    <property type="nucleotide sequence ID" value="NZ_CABVHY010000024.1"/>
</dbReference>
<protein>
    <submittedName>
        <fullName evidence="1">Uncharacterized protein</fullName>
    </submittedName>
</protein>
<accession>A0A5E7EBD3</accession>
<name>A0A5E7EBD3_PSEFL</name>
<proteinExistence type="predicted"/>
<organism evidence="1 2">
    <name type="scientific">Pseudomonas fluorescens</name>
    <dbReference type="NCBI Taxonomy" id="294"/>
    <lineage>
        <taxon>Bacteria</taxon>
        <taxon>Pseudomonadati</taxon>
        <taxon>Pseudomonadota</taxon>
        <taxon>Gammaproteobacteria</taxon>
        <taxon>Pseudomonadales</taxon>
        <taxon>Pseudomonadaceae</taxon>
        <taxon>Pseudomonas</taxon>
    </lineage>
</organism>
<evidence type="ECO:0000313" key="1">
    <source>
        <dbReference type="EMBL" id="VVO24251.1"/>
    </source>
</evidence>
<evidence type="ECO:0000313" key="2">
    <source>
        <dbReference type="Proteomes" id="UP000379480"/>
    </source>
</evidence>
<gene>
    <name evidence="1" type="ORF">PS723_04462</name>
</gene>